<gene>
    <name evidence="4" type="ORF">GCM10011410_07340</name>
</gene>
<keyword evidence="1" id="KW-0175">Coiled coil</keyword>
<feature type="domain" description="DUF4350" evidence="3">
    <location>
        <begin position="48"/>
        <end position="212"/>
    </location>
</feature>
<dbReference type="Proteomes" id="UP000641514">
    <property type="component" value="Unassembled WGS sequence"/>
</dbReference>
<evidence type="ECO:0000256" key="1">
    <source>
        <dbReference type="SAM" id="Coils"/>
    </source>
</evidence>
<dbReference type="EMBL" id="BMJH01000001">
    <property type="protein sequence ID" value="GGC57361.1"/>
    <property type="molecule type" value="Genomic_DNA"/>
</dbReference>
<dbReference type="Pfam" id="PF14258">
    <property type="entry name" value="DUF4350"/>
    <property type="match status" value="1"/>
</dbReference>
<feature type="coiled-coil region" evidence="1">
    <location>
        <begin position="358"/>
        <end position="385"/>
    </location>
</feature>
<sequence length="386" mass="40921">MTHHSDTVDVSRAWRAARTPVLIVVAVVMLAVITVLVRGDQAATALDPQSPAPSGTRALTTLLQDEGVTTHKAEVFADALQSGAGGTVVIAGPARIPAGNLTELASAAATVVLIQPPEHVLARFGVEVSHDVIARAATRQPDCESPAATAAGPVTLGGPVYVSDDPIESCYEGNLLVFEHDDTQIVVFGSSDPLVNDNVGDEGNAALSMWLLGQHDNLTWYFPSWNDPAFGDEGSTIIELVPAGWRFGAIQLVIAAILIAVWRARRLGPLVTEPLPVIVRGAETTEGRARLYQRSGDTNHAAATLRAAASRRIRHKLHLPSAADIDVIVTEAARLTGLRVDAIRTLLDGQPLTDDGALITLARELDDLECAIDDATTTRSNEINEH</sequence>
<keyword evidence="2" id="KW-0472">Membrane</keyword>
<reference evidence="4" key="2">
    <citation type="submission" date="2020-09" db="EMBL/GenBank/DDBJ databases">
        <authorList>
            <person name="Sun Q."/>
            <person name="Zhou Y."/>
        </authorList>
    </citation>
    <scope>NUCLEOTIDE SEQUENCE</scope>
    <source>
        <strain evidence="4">CGMCC 1.15478</strain>
    </source>
</reference>
<name>A0A916U2M2_9ACTN</name>
<accession>A0A916U2M2</accession>
<reference evidence="4" key="1">
    <citation type="journal article" date="2014" name="Int. J. Syst. Evol. Microbiol.">
        <title>Complete genome sequence of Corynebacterium casei LMG S-19264T (=DSM 44701T), isolated from a smear-ripened cheese.</title>
        <authorList>
            <consortium name="US DOE Joint Genome Institute (JGI-PGF)"/>
            <person name="Walter F."/>
            <person name="Albersmeier A."/>
            <person name="Kalinowski J."/>
            <person name="Ruckert C."/>
        </authorList>
    </citation>
    <scope>NUCLEOTIDE SEQUENCE</scope>
    <source>
        <strain evidence="4">CGMCC 1.15478</strain>
    </source>
</reference>
<organism evidence="4 5">
    <name type="scientific">Hoyosella rhizosphaerae</name>
    <dbReference type="NCBI Taxonomy" id="1755582"/>
    <lineage>
        <taxon>Bacteria</taxon>
        <taxon>Bacillati</taxon>
        <taxon>Actinomycetota</taxon>
        <taxon>Actinomycetes</taxon>
        <taxon>Mycobacteriales</taxon>
        <taxon>Hoyosellaceae</taxon>
        <taxon>Hoyosella</taxon>
    </lineage>
</organism>
<dbReference type="AlphaFoldDB" id="A0A916U2M2"/>
<keyword evidence="5" id="KW-1185">Reference proteome</keyword>
<feature type="transmembrane region" description="Helical" evidence="2">
    <location>
        <begin position="21"/>
        <end position="39"/>
    </location>
</feature>
<dbReference type="RefSeq" id="WP_188670747.1">
    <property type="nucleotide sequence ID" value="NZ_BMJH01000001.1"/>
</dbReference>
<comment type="caution">
    <text evidence="4">The sequence shown here is derived from an EMBL/GenBank/DDBJ whole genome shotgun (WGS) entry which is preliminary data.</text>
</comment>
<keyword evidence="2" id="KW-1133">Transmembrane helix</keyword>
<evidence type="ECO:0000313" key="4">
    <source>
        <dbReference type="EMBL" id="GGC57361.1"/>
    </source>
</evidence>
<protein>
    <recommendedName>
        <fullName evidence="3">DUF4350 domain-containing protein</fullName>
    </recommendedName>
</protein>
<dbReference type="InterPro" id="IPR025646">
    <property type="entry name" value="DUF4350"/>
</dbReference>
<keyword evidence="2" id="KW-0812">Transmembrane</keyword>
<proteinExistence type="predicted"/>
<evidence type="ECO:0000259" key="3">
    <source>
        <dbReference type="Pfam" id="PF14258"/>
    </source>
</evidence>
<evidence type="ECO:0000313" key="5">
    <source>
        <dbReference type="Proteomes" id="UP000641514"/>
    </source>
</evidence>
<evidence type="ECO:0000256" key="2">
    <source>
        <dbReference type="SAM" id="Phobius"/>
    </source>
</evidence>